<evidence type="ECO:0000313" key="1">
    <source>
        <dbReference type="EMBL" id="BAT85224.1"/>
    </source>
</evidence>
<reference evidence="1 2" key="1">
    <citation type="journal article" date="2015" name="Sci. Rep.">
        <title>The power of single molecule real-time sequencing technology in the de novo assembly of a eukaryotic genome.</title>
        <authorList>
            <person name="Sakai H."/>
            <person name="Naito K."/>
            <person name="Ogiso-Tanaka E."/>
            <person name="Takahashi Y."/>
            <person name="Iseki K."/>
            <person name="Muto C."/>
            <person name="Satou K."/>
            <person name="Teruya K."/>
            <person name="Shiroma A."/>
            <person name="Shimoji M."/>
            <person name="Hirano T."/>
            <person name="Itoh T."/>
            <person name="Kaga A."/>
            <person name="Tomooka N."/>
        </authorList>
    </citation>
    <scope>NUCLEOTIDE SEQUENCE [LARGE SCALE GENOMIC DNA]</scope>
    <source>
        <strain evidence="2">cv. Shumari</strain>
    </source>
</reference>
<dbReference type="EMBL" id="AP015037">
    <property type="protein sequence ID" value="BAT85224.1"/>
    <property type="molecule type" value="Genomic_DNA"/>
</dbReference>
<dbReference type="Proteomes" id="UP000291084">
    <property type="component" value="Chromosome 4"/>
</dbReference>
<protein>
    <submittedName>
        <fullName evidence="1">Uncharacterized protein</fullName>
    </submittedName>
</protein>
<sequence>MLGLSLMSRYLRCLNLPILRGKVSNVARKHLNFSRQVFSIALQLAAATPFGNMTVLTAADFLVIKLLNKPLSAKDRCRIL</sequence>
<evidence type="ECO:0000313" key="2">
    <source>
        <dbReference type="Proteomes" id="UP000291084"/>
    </source>
</evidence>
<dbReference type="AlphaFoldDB" id="A0A0S3RXE8"/>
<accession>A0A0S3RXE8</accession>
<organism evidence="1 2">
    <name type="scientific">Vigna angularis var. angularis</name>
    <dbReference type="NCBI Taxonomy" id="157739"/>
    <lineage>
        <taxon>Eukaryota</taxon>
        <taxon>Viridiplantae</taxon>
        <taxon>Streptophyta</taxon>
        <taxon>Embryophyta</taxon>
        <taxon>Tracheophyta</taxon>
        <taxon>Spermatophyta</taxon>
        <taxon>Magnoliopsida</taxon>
        <taxon>eudicotyledons</taxon>
        <taxon>Gunneridae</taxon>
        <taxon>Pentapetalae</taxon>
        <taxon>rosids</taxon>
        <taxon>fabids</taxon>
        <taxon>Fabales</taxon>
        <taxon>Fabaceae</taxon>
        <taxon>Papilionoideae</taxon>
        <taxon>50 kb inversion clade</taxon>
        <taxon>NPAAA clade</taxon>
        <taxon>indigoferoid/millettioid clade</taxon>
        <taxon>Phaseoleae</taxon>
        <taxon>Vigna</taxon>
    </lineage>
</organism>
<keyword evidence="2" id="KW-1185">Reference proteome</keyword>
<gene>
    <name evidence="1" type="primary">Vigan.04G274700</name>
    <name evidence="1" type="ORF">VIGAN_04274700</name>
</gene>
<name>A0A0S3RXE8_PHAAN</name>
<feature type="non-terminal residue" evidence="1">
    <location>
        <position position="80"/>
    </location>
</feature>
<proteinExistence type="predicted"/>